<feature type="transmembrane region" description="Helical" evidence="1">
    <location>
        <begin position="158"/>
        <end position="179"/>
    </location>
</feature>
<keyword evidence="1" id="KW-0812">Transmembrane</keyword>
<keyword evidence="1" id="KW-0472">Membrane</keyword>
<feature type="transmembrane region" description="Helical" evidence="1">
    <location>
        <begin position="73"/>
        <end position="93"/>
    </location>
</feature>
<evidence type="ECO:0000256" key="1">
    <source>
        <dbReference type="SAM" id="Phobius"/>
    </source>
</evidence>
<name>A0A2V2YXF2_9BACL</name>
<feature type="transmembrane region" description="Helical" evidence="1">
    <location>
        <begin position="100"/>
        <end position="121"/>
    </location>
</feature>
<protein>
    <submittedName>
        <fullName evidence="2">Uncharacterized protein</fullName>
    </submittedName>
</protein>
<feature type="transmembrane region" description="Helical" evidence="1">
    <location>
        <begin position="199"/>
        <end position="216"/>
    </location>
</feature>
<organism evidence="2 3">
    <name type="scientific">Paenibacillus cellulosilyticus</name>
    <dbReference type="NCBI Taxonomy" id="375489"/>
    <lineage>
        <taxon>Bacteria</taxon>
        <taxon>Bacillati</taxon>
        <taxon>Bacillota</taxon>
        <taxon>Bacilli</taxon>
        <taxon>Bacillales</taxon>
        <taxon>Paenibacillaceae</taxon>
        <taxon>Paenibacillus</taxon>
    </lineage>
</organism>
<keyword evidence="3" id="KW-1185">Reference proteome</keyword>
<accession>A0A2V2YXF2</accession>
<comment type="caution">
    <text evidence="2">The sequence shown here is derived from an EMBL/GenBank/DDBJ whole genome shotgun (WGS) entry which is preliminary data.</text>
</comment>
<evidence type="ECO:0000313" key="2">
    <source>
        <dbReference type="EMBL" id="PWW02840.1"/>
    </source>
</evidence>
<keyword evidence="1" id="KW-1133">Transmembrane helix</keyword>
<dbReference type="EMBL" id="QGTQ01000008">
    <property type="protein sequence ID" value="PWW02840.1"/>
    <property type="molecule type" value="Genomic_DNA"/>
</dbReference>
<feature type="transmembrane region" description="Helical" evidence="1">
    <location>
        <begin position="253"/>
        <end position="269"/>
    </location>
</feature>
<feature type="transmembrane region" description="Helical" evidence="1">
    <location>
        <begin position="223"/>
        <end position="241"/>
    </location>
</feature>
<feature type="transmembrane region" description="Helical" evidence="1">
    <location>
        <begin position="6"/>
        <end position="24"/>
    </location>
</feature>
<gene>
    <name evidence="2" type="ORF">DFQ01_108117</name>
</gene>
<feature type="transmembrane region" description="Helical" evidence="1">
    <location>
        <begin position="31"/>
        <end position="53"/>
    </location>
</feature>
<reference evidence="2 3" key="1">
    <citation type="submission" date="2018-05" db="EMBL/GenBank/DDBJ databases">
        <title>Genomic Encyclopedia of Type Strains, Phase III (KMG-III): the genomes of soil and plant-associated and newly described type strains.</title>
        <authorList>
            <person name="Whitman W."/>
        </authorList>
    </citation>
    <scope>NUCLEOTIDE SEQUENCE [LARGE SCALE GENOMIC DNA]</scope>
    <source>
        <strain evidence="2 3">CECT 5696</strain>
    </source>
</reference>
<dbReference type="Proteomes" id="UP000246635">
    <property type="component" value="Unassembled WGS sequence"/>
</dbReference>
<evidence type="ECO:0000313" key="3">
    <source>
        <dbReference type="Proteomes" id="UP000246635"/>
    </source>
</evidence>
<feature type="transmembrane region" description="Helical" evidence="1">
    <location>
        <begin position="127"/>
        <end position="146"/>
    </location>
</feature>
<dbReference type="AlphaFoldDB" id="A0A2V2YXF2"/>
<sequence length="280" mass="32347">MPNSAYWYLGLSFVSLLLLTYTLIHARNVRAVFVFLMMNQLAYFIETVIYIFGCSYVYHPGLLKNSAYYDSNMGALTSNLLVIPTVAIMVAVFQLRWKWIIAMIAAIGVVEWLFVIIEIYTLNWWRIVYTAVGLLFYLPIAPILYARLQRPVRGILHSLLLFLCIAPIMGTLHVVPIMFFMNRSYDPGWFSDPAHDTTAFASLYYVFMTCVIVTFMKLQAGRVWVKFVAIALFIFIITQGLTTTKLLTIHKWWDPWFYCLFPATVYLLFRPISARFAKGG</sequence>
<proteinExistence type="predicted"/>